<name>A0A645IM64_9ZZZZ</name>
<proteinExistence type="predicted"/>
<comment type="caution">
    <text evidence="2">The sequence shown here is derived from an EMBL/GenBank/DDBJ whole genome shotgun (WGS) entry which is preliminary data.</text>
</comment>
<dbReference type="EMBL" id="VSSQ01117526">
    <property type="protein sequence ID" value="MPN51932.1"/>
    <property type="molecule type" value="Genomic_DNA"/>
</dbReference>
<feature type="transmembrane region" description="Helical" evidence="1">
    <location>
        <begin position="6"/>
        <end position="26"/>
    </location>
</feature>
<keyword evidence="1" id="KW-0472">Membrane</keyword>
<evidence type="ECO:0000313" key="2">
    <source>
        <dbReference type="EMBL" id="MPN51932.1"/>
    </source>
</evidence>
<keyword evidence="1" id="KW-0812">Transmembrane</keyword>
<accession>A0A645IM64</accession>
<sequence length="122" mass="14276">MFMTVVPALFMSLFCIIINMIFLIYGLTSPYTFLMIKIVNTTMSSIIWSFGNFYLMLYTLGLLTTITEWKQIACSTERKILYTFTFPIFIFSYIPISIVALFKKVEWKPIVHNVAKTLEEVR</sequence>
<keyword evidence="1" id="KW-1133">Transmembrane helix</keyword>
<reference evidence="2" key="1">
    <citation type="submission" date="2019-08" db="EMBL/GenBank/DDBJ databases">
        <authorList>
            <person name="Kucharzyk K."/>
            <person name="Murdoch R.W."/>
            <person name="Higgins S."/>
            <person name="Loffler F."/>
        </authorList>
    </citation>
    <scope>NUCLEOTIDE SEQUENCE</scope>
</reference>
<evidence type="ECO:0000256" key="1">
    <source>
        <dbReference type="SAM" id="Phobius"/>
    </source>
</evidence>
<feature type="transmembrane region" description="Helical" evidence="1">
    <location>
        <begin position="38"/>
        <end position="60"/>
    </location>
</feature>
<protein>
    <submittedName>
        <fullName evidence="2">Uncharacterized protein</fullName>
    </submittedName>
</protein>
<feature type="transmembrane region" description="Helical" evidence="1">
    <location>
        <begin position="80"/>
        <end position="102"/>
    </location>
</feature>
<organism evidence="2">
    <name type="scientific">bioreactor metagenome</name>
    <dbReference type="NCBI Taxonomy" id="1076179"/>
    <lineage>
        <taxon>unclassified sequences</taxon>
        <taxon>metagenomes</taxon>
        <taxon>ecological metagenomes</taxon>
    </lineage>
</organism>
<gene>
    <name evidence="2" type="ORF">SDC9_199583</name>
</gene>
<dbReference type="AlphaFoldDB" id="A0A645IM64"/>